<reference evidence="3 4" key="1">
    <citation type="submission" date="2021-08" db="EMBL/GenBank/DDBJ databases">
        <title>Streptomyces sp. PTM05 isolated from lichen.</title>
        <authorList>
            <person name="Somphong A."/>
            <person name="Phongsopitanun W."/>
            <person name="Tanasupawat S."/>
        </authorList>
    </citation>
    <scope>NUCLEOTIDE SEQUENCE [LARGE SCALE GENOMIC DNA]</scope>
    <source>
        <strain evidence="3 4">Ptm05</strain>
    </source>
</reference>
<feature type="region of interest" description="Disordered" evidence="1">
    <location>
        <begin position="1"/>
        <end position="38"/>
    </location>
</feature>
<comment type="caution">
    <text evidence="3">The sequence shown here is derived from an EMBL/GenBank/DDBJ whole genome shotgun (WGS) entry which is preliminary data.</text>
</comment>
<feature type="compositionally biased region" description="Basic and acidic residues" evidence="1">
    <location>
        <begin position="90"/>
        <end position="109"/>
    </location>
</feature>
<dbReference type="Proteomes" id="UP001198565">
    <property type="component" value="Unassembled WGS sequence"/>
</dbReference>
<dbReference type="Pfam" id="PF13699">
    <property type="entry name" value="eCIS_core"/>
    <property type="match status" value="1"/>
</dbReference>
<organism evidence="3 4">
    <name type="scientific">Streptantibioticus parmotrematis</name>
    <dbReference type="NCBI Taxonomy" id="2873249"/>
    <lineage>
        <taxon>Bacteria</taxon>
        <taxon>Bacillati</taxon>
        <taxon>Actinomycetota</taxon>
        <taxon>Actinomycetes</taxon>
        <taxon>Kitasatosporales</taxon>
        <taxon>Streptomycetaceae</taxon>
        <taxon>Streptantibioticus</taxon>
    </lineage>
</organism>
<name>A0ABS7QP81_9ACTN</name>
<evidence type="ECO:0000313" key="4">
    <source>
        <dbReference type="Proteomes" id="UP001198565"/>
    </source>
</evidence>
<evidence type="ECO:0000313" key="3">
    <source>
        <dbReference type="EMBL" id="MBY8884996.1"/>
    </source>
</evidence>
<gene>
    <name evidence="3" type="ORF">K7472_09080</name>
</gene>
<dbReference type="Gene3D" id="3.40.570.10">
    <property type="entry name" value="Extracellular Endonuclease, subunit A"/>
    <property type="match status" value="1"/>
</dbReference>
<accession>A0ABS7QP81</accession>
<evidence type="ECO:0000259" key="2">
    <source>
        <dbReference type="Pfam" id="PF13699"/>
    </source>
</evidence>
<feature type="compositionally biased region" description="Basic and acidic residues" evidence="1">
    <location>
        <begin position="1"/>
        <end position="13"/>
    </location>
</feature>
<evidence type="ECO:0000256" key="1">
    <source>
        <dbReference type="SAM" id="MobiDB-lite"/>
    </source>
</evidence>
<protein>
    <submittedName>
        <fullName evidence="3">DUF4157 domain-containing protein</fullName>
    </submittedName>
</protein>
<feature type="region of interest" description="Disordered" evidence="1">
    <location>
        <begin position="58"/>
        <end position="115"/>
    </location>
</feature>
<proteinExistence type="predicted"/>
<dbReference type="InterPro" id="IPR025295">
    <property type="entry name" value="eCIS_core_dom"/>
</dbReference>
<dbReference type="InterPro" id="IPR044929">
    <property type="entry name" value="DNA/RNA_non-sp_Endonuclease_sf"/>
</dbReference>
<dbReference type="EMBL" id="JAINVZ010000004">
    <property type="protein sequence ID" value="MBY8884996.1"/>
    <property type="molecule type" value="Genomic_DNA"/>
</dbReference>
<feature type="compositionally biased region" description="Polar residues" evidence="1">
    <location>
        <begin position="74"/>
        <end position="85"/>
    </location>
</feature>
<feature type="region of interest" description="Disordered" evidence="1">
    <location>
        <begin position="207"/>
        <end position="226"/>
    </location>
</feature>
<sequence>MGSTRDDQNKAEPGRPPVRTRTGSASEAGAGAVQRMRGMQGSVGNAAVVQMLRQAGHAWARDAHQHGPGCGHSAQASQPQGSPASPVQRAVEEPAQRAVEEDEHAHGHVPDTSPEGQSALLAAARQSPSEPLPSSVVAKAEPFFQNDRLSSTRVHRDAVAQRATAALGAQAMTVGNHIFLSAAAVGDERILGHELSHVDKNTRNIRETGNDNGAGVTVTDPGQGSERAAEADGHAYATGMATAPSVGVQRTVATGADANVQRAVEPHGGVAVASHAAVANELAHGDQAVQRAGGHGAARSSTRRRRIHVSSLPHAVYIDPPSYGPTFGRGGGTQGHVILGPHGYSDRRSDADPRLPPAIDSARAEYPYERFKAGHLINASFGGDGTRSANLTILTTGANNEMRGFDEPVKKAMSYVEAVYERLSHMYEDITRLTFGVEVTVTPGGPGHTWDVEGPGKYISSYVHCKARVVGADRLDRWIDRGLDDDPRDPDWLAVRSELAMVDHYVERANRTDLIDNEPS</sequence>
<keyword evidence="4" id="KW-1185">Reference proteome</keyword>
<feature type="domain" description="eCIS core" evidence="2">
    <location>
        <begin position="131"/>
        <end position="203"/>
    </location>
</feature>